<keyword evidence="3" id="KW-1185">Reference proteome</keyword>
<gene>
    <name evidence="2" type="ORF">PPENT_87.1.T1530012</name>
</gene>
<evidence type="ECO:0000313" key="3">
    <source>
        <dbReference type="Proteomes" id="UP000689195"/>
    </source>
</evidence>
<dbReference type="Proteomes" id="UP000689195">
    <property type="component" value="Unassembled WGS sequence"/>
</dbReference>
<protein>
    <submittedName>
        <fullName evidence="2">Uncharacterized protein</fullName>
    </submittedName>
</protein>
<dbReference type="Pfam" id="PF00400">
    <property type="entry name" value="WD40"/>
    <property type="match status" value="1"/>
</dbReference>
<reference evidence="2" key="1">
    <citation type="submission" date="2021-01" db="EMBL/GenBank/DDBJ databases">
        <authorList>
            <consortium name="Genoscope - CEA"/>
            <person name="William W."/>
        </authorList>
    </citation>
    <scope>NUCLEOTIDE SEQUENCE</scope>
</reference>
<comment type="caution">
    <text evidence="2">The sequence shown here is derived from an EMBL/GenBank/DDBJ whole genome shotgun (WGS) entry which is preliminary data.</text>
</comment>
<dbReference type="EMBL" id="CAJJDO010000153">
    <property type="protein sequence ID" value="CAD8209004.1"/>
    <property type="molecule type" value="Genomic_DNA"/>
</dbReference>
<proteinExistence type="predicted"/>
<keyword evidence="1" id="KW-0472">Membrane</keyword>
<organism evidence="2 3">
    <name type="scientific">Paramecium pentaurelia</name>
    <dbReference type="NCBI Taxonomy" id="43138"/>
    <lineage>
        <taxon>Eukaryota</taxon>
        <taxon>Sar</taxon>
        <taxon>Alveolata</taxon>
        <taxon>Ciliophora</taxon>
        <taxon>Intramacronucleata</taxon>
        <taxon>Oligohymenophorea</taxon>
        <taxon>Peniculida</taxon>
        <taxon>Parameciidae</taxon>
        <taxon>Paramecium</taxon>
    </lineage>
</organism>
<accession>A0A8S1YC01</accession>
<name>A0A8S1YC01_9CILI</name>
<sequence length="247" mass="28553">MEKSKQLVLYTVFGSIQVASIVGLNNNKQIFKLKTLVFTDSLTINKDESITIIGSQGQITFWHNLNQWKSFQTLICHNMAPIYSLSLNPSDTLLISCSYDSTINVIRKSDQQWVIIQIIQVEVHGLSLCFINDDYFVFQPIDLKVQVYQYQRYEDNFVKVKEIAIQGIEYHLDNSFFQYNAAKDILIKSNAQFLNLISGFENVEQLTKSSLFFLGNRISSTFSNNGDYLIVINNFEKKFIIYMLKES</sequence>
<dbReference type="PANTHER" id="PTHR19920:SF0">
    <property type="entry name" value="CYTOSOLIC IRON-SULFUR PROTEIN ASSEMBLY PROTEIN CIAO1-RELATED"/>
    <property type="match status" value="1"/>
</dbReference>
<feature type="transmembrane region" description="Helical" evidence="1">
    <location>
        <begin position="7"/>
        <end position="24"/>
    </location>
</feature>
<evidence type="ECO:0000313" key="2">
    <source>
        <dbReference type="EMBL" id="CAD8209004.1"/>
    </source>
</evidence>
<dbReference type="OrthoDB" id="10528194at2759"/>
<dbReference type="SMART" id="SM00320">
    <property type="entry name" value="WD40"/>
    <property type="match status" value="1"/>
</dbReference>
<dbReference type="GO" id="GO:0016226">
    <property type="term" value="P:iron-sulfur cluster assembly"/>
    <property type="evidence" value="ECO:0007669"/>
    <property type="project" value="TreeGrafter"/>
</dbReference>
<keyword evidence="1" id="KW-1133">Transmembrane helix</keyword>
<dbReference type="PANTHER" id="PTHR19920">
    <property type="entry name" value="WD40 PROTEIN CIAO1"/>
    <property type="match status" value="1"/>
</dbReference>
<dbReference type="GO" id="GO:0097361">
    <property type="term" value="C:cytosolic [4Fe-4S] assembly targeting complex"/>
    <property type="evidence" value="ECO:0007669"/>
    <property type="project" value="TreeGrafter"/>
</dbReference>
<dbReference type="AlphaFoldDB" id="A0A8S1YC01"/>
<keyword evidence="1" id="KW-0812">Transmembrane</keyword>
<dbReference type="InterPro" id="IPR001680">
    <property type="entry name" value="WD40_rpt"/>
</dbReference>
<evidence type="ECO:0000256" key="1">
    <source>
        <dbReference type="SAM" id="Phobius"/>
    </source>
</evidence>